<dbReference type="PROSITE" id="PS51470">
    <property type="entry name" value="FG_GAP"/>
    <property type="match status" value="4"/>
</dbReference>
<feature type="chain" id="PRO_5046730075" description="Integrin-like protein" evidence="5">
    <location>
        <begin position="23"/>
        <end position="467"/>
    </location>
</feature>
<reference evidence="6 7" key="1">
    <citation type="submission" date="2021-01" db="EMBL/GenBank/DDBJ databases">
        <title>Whole genome shotgun sequence of Microbispora corallina NBRC 16416.</title>
        <authorList>
            <person name="Komaki H."/>
            <person name="Tamura T."/>
        </authorList>
    </citation>
    <scope>NUCLEOTIDE SEQUENCE [LARGE SCALE GENOMIC DNA]</scope>
    <source>
        <strain evidence="6 7">NBRC 16416</strain>
    </source>
</reference>
<evidence type="ECO:0000256" key="3">
    <source>
        <dbReference type="ARBA" id="ARBA00022801"/>
    </source>
</evidence>
<dbReference type="InterPro" id="IPR013519">
    <property type="entry name" value="Int_alpha_beta-p"/>
</dbReference>
<dbReference type="EMBL" id="BOOC01000023">
    <property type="protein sequence ID" value="GIH41692.1"/>
    <property type="molecule type" value="Genomic_DNA"/>
</dbReference>
<sequence>MSVSRASALLAAALTLPSLVAAAPAAARSCPSFLAVASPYATVAGRSHAGSVTLFAEQGGGLKKTKVLHQGADGIGDEPELNDAFGSALAQGDFDGDGCADLAIGASEEFFGPPVADADGHGVVHVLYGSPDGLGRARTIDVTHLGRDHGTDRFGAALAAGDLDGDGDDELVVGAPGLAGGGGVGVFGLGHASPYGKGTLITESTGWVGQDPGQTDLFGAALATGDFNGDGRDELAVGAPGGGGLRYGAGVVTILDVRRRYAGVYTQESPNVKGYGEKWDAFGASLASGDFDADGRDDLAIGVPGEDLSLLQRGMDYGDGAVNVLYGTSRGLSAIGSEIWSQTILKGTPRYYDRFGTSLAAGDLNGDGDDELVVGVPGEDAVQVIAGTRTGGLTRNHNALVTGRRDSDFGSSVTVVGGRLLVAAPGSGELTLVGTSKKKGSYPGVVPGSATVVDRGGESDLFGYALS</sequence>
<evidence type="ECO:0000313" key="6">
    <source>
        <dbReference type="EMBL" id="GIH41692.1"/>
    </source>
</evidence>
<comment type="caution">
    <text evidence="6">The sequence shown here is derived from an EMBL/GenBank/DDBJ whole genome shotgun (WGS) entry which is preliminary data.</text>
</comment>
<keyword evidence="3" id="KW-0378">Hydrolase</keyword>
<proteinExistence type="predicted"/>
<dbReference type="Pfam" id="PF01839">
    <property type="entry name" value="FG-GAP"/>
    <property type="match status" value="5"/>
</dbReference>
<dbReference type="SUPFAM" id="SSF69318">
    <property type="entry name" value="Integrin alpha N-terminal domain"/>
    <property type="match status" value="1"/>
</dbReference>
<gene>
    <name evidence="6" type="ORF">Mco01_46920</name>
</gene>
<evidence type="ECO:0000256" key="2">
    <source>
        <dbReference type="ARBA" id="ARBA00022737"/>
    </source>
</evidence>
<evidence type="ECO:0000256" key="1">
    <source>
        <dbReference type="ARBA" id="ARBA00022729"/>
    </source>
</evidence>
<dbReference type="InterPro" id="IPR028994">
    <property type="entry name" value="Integrin_alpha_N"/>
</dbReference>
<keyword evidence="4" id="KW-0325">Glycoprotein</keyword>
<organism evidence="6 7">
    <name type="scientific">Microbispora corallina</name>
    <dbReference type="NCBI Taxonomy" id="83302"/>
    <lineage>
        <taxon>Bacteria</taxon>
        <taxon>Bacillati</taxon>
        <taxon>Actinomycetota</taxon>
        <taxon>Actinomycetes</taxon>
        <taxon>Streptosporangiales</taxon>
        <taxon>Streptosporangiaceae</taxon>
        <taxon>Microbispora</taxon>
    </lineage>
</organism>
<keyword evidence="2" id="KW-0677">Repeat</keyword>
<keyword evidence="7" id="KW-1185">Reference proteome</keyword>
<evidence type="ECO:0000313" key="7">
    <source>
        <dbReference type="Proteomes" id="UP000603904"/>
    </source>
</evidence>
<protein>
    <recommendedName>
        <fullName evidence="8">Integrin-like protein</fullName>
    </recommendedName>
</protein>
<keyword evidence="1 5" id="KW-0732">Signal</keyword>
<accession>A0ABQ4G3R1</accession>
<evidence type="ECO:0008006" key="8">
    <source>
        <dbReference type="Google" id="ProtNLM"/>
    </source>
</evidence>
<dbReference type="RefSeq" id="WP_204059004.1">
    <property type="nucleotide sequence ID" value="NZ_BAAAGP010000024.1"/>
</dbReference>
<dbReference type="PANTHER" id="PTHR23221">
    <property type="entry name" value="GLYCOSYLPHOSPHATIDYLINOSITOL PHOSPHOLIPASE D"/>
    <property type="match status" value="1"/>
</dbReference>
<dbReference type="Proteomes" id="UP000603904">
    <property type="component" value="Unassembled WGS sequence"/>
</dbReference>
<dbReference type="InterPro" id="IPR013517">
    <property type="entry name" value="FG-GAP"/>
</dbReference>
<evidence type="ECO:0000256" key="4">
    <source>
        <dbReference type="ARBA" id="ARBA00023180"/>
    </source>
</evidence>
<dbReference type="PANTHER" id="PTHR23221:SF7">
    <property type="entry name" value="PHOSPHATIDYLINOSITOL-GLYCAN-SPECIFIC PHOSPHOLIPASE D"/>
    <property type="match status" value="1"/>
</dbReference>
<feature type="signal peptide" evidence="5">
    <location>
        <begin position="1"/>
        <end position="22"/>
    </location>
</feature>
<dbReference type="SMART" id="SM00191">
    <property type="entry name" value="Int_alpha"/>
    <property type="match status" value="5"/>
</dbReference>
<name>A0ABQ4G3R1_9ACTN</name>
<evidence type="ECO:0000256" key="5">
    <source>
        <dbReference type="SAM" id="SignalP"/>
    </source>
</evidence>
<dbReference type="Gene3D" id="2.130.10.130">
    <property type="entry name" value="Integrin alpha, N-terminal"/>
    <property type="match status" value="2"/>
</dbReference>